<dbReference type="Pfam" id="PF00072">
    <property type="entry name" value="Response_reg"/>
    <property type="match status" value="1"/>
</dbReference>
<evidence type="ECO:0000259" key="8">
    <source>
        <dbReference type="PROSITE" id="PS50110"/>
    </source>
</evidence>
<evidence type="ECO:0000256" key="3">
    <source>
        <dbReference type="ARBA" id="ARBA00023015"/>
    </source>
</evidence>
<dbReference type="InterPro" id="IPR002197">
    <property type="entry name" value="HTH_Fis"/>
</dbReference>
<dbReference type="Gene3D" id="1.10.8.60">
    <property type="match status" value="1"/>
</dbReference>
<dbReference type="InterPro" id="IPR009057">
    <property type="entry name" value="Homeodomain-like_sf"/>
</dbReference>
<sequence>MEISRPKVLVVDSRSRATNDLIAFLRDCELEVLWAPDGETGFNILDSEPIDVLITELHVQRINGMRLLQVARQRNPEVCVVVITADAHVELATEAMRQGAYDFQTKPLNLSKLRVVIERGISHQRLVLQMHDLHQRIDERYGLSGIIGNTPKMVHVYNKIREIAPTRATVLITGKTGTGKALAASAIHANSPRRDSPFVKLNCAALAQSVVESELFGHERGSFTGALKTRKGRFEIADGGTIFIDEVSEISPATQVKLLRVLEERQFERLGGNETLKVDVRLIAATNKNLKELVDEGKFREDLYYRLAVVLIDIPALCERKQDIPLLVEAFLDEFNKSHSRSVKGVSRGVMDALMTYDWPGNVRELRNCIEGMVAFSRPGSVLGVSDLPHHLREQKQQMNGFSIHVGMTMQDVEKAIIEKTLQSTGYNKERTAEILQIGLRTLYRKIKEYQIN</sequence>
<dbReference type="InterPro" id="IPR025943">
    <property type="entry name" value="Sigma_54_int_dom_ATP-bd_2"/>
</dbReference>
<evidence type="ECO:0000256" key="4">
    <source>
        <dbReference type="ARBA" id="ARBA00023125"/>
    </source>
</evidence>
<evidence type="ECO:0000256" key="2">
    <source>
        <dbReference type="ARBA" id="ARBA00022840"/>
    </source>
</evidence>
<dbReference type="GO" id="GO:0043565">
    <property type="term" value="F:sequence-specific DNA binding"/>
    <property type="evidence" value="ECO:0007669"/>
    <property type="project" value="InterPro"/>
</dbReference>
<dbReference type="AlphaFoldDB" id="A0A3A4NYT6"/>
<reference evidence="9 10" key="1">
    <citation type="journal article" date="2017" name="ISME J.">
        <title>Energy and carbon metabolisms in a deep terrestrial subsurface fluid microbial community.</title>
        <authorList>
            <person name="Momper L."/>
            <person name="Jungbluth S.P."/>
            <person name="Lee M.D."/>
            <person name="Amend J.P."/>
        </authorList>
    </citation>
    <scope>NUCLEOTIDE SEQUENCE [LARGE SCALE GENOMIC DNA]</scope>
    <source>
        <strain evidence="9">SURF_5</strain>
    </source>
</reference>
<dbReference type="Gene3D" id="3.40.50.300">
    <property type="entry name" value="P-loop containing nucleotide triphosphate hydrolases"/>
    <property type="match status" value="1"/>
</dbReference>
<organism evidence="9 10">
    <name type="scientific">Abyssobacteria bacterium (strain SURF_5)</name>
    <dbReference type="NCBI Taxonomy" id="2093360"/>
    <lineage>
        <taxon>Bacteria</taxon>
        <taxon>Pseudomonadati</taxon>
        <taxon>Candidatus Hydrogenedentota</taxon>
        <taxon>Candidatus Abyssobacteria</taxon>
    </lineage>
</organism>
<dbReference type="PROSITE" id="PS00676">
    <property type="entry name" value="SIGMA54_INTERACT_2"/>
    <property type="match status" value="1"/>
</dbReference>
<gene>
    <name evidence="9" type="ORF">C4520_04775</name>
</gene>
<evidence type="ECO:0000256" key="6">
    <source>
        <dbReference type="PROSITE-ProRule" id="PRU00169"/>
    </source>
</evidence>
<dbReference type="InterPro" id="IPR002078">
    <property type="entry name" value="Sigma_54_int"/>
</dbReference>
<evidence type="ECO:0000256" key="1">
    <source>
        <dbReference type="ARBA" id="ARBA00022741"/>
    </source>
</evidence>
<dbReference type="SUPFAM" id="SSF46689">
    <property type="entry name" value="Homeodomain-like"/>
    <property type="match status" value="1"/>
</dbReference>
<evidence type="ECO:0000259" key="7">
    <source>
        <dbReference type="PROSITE" id="PS50045"/>
    </source>
</evidence>
<evidence type="ECO:0000313" key="9">
    <source>
        <dbReference type="EMBL" id="RJP24122.1"/>
    </source>
</evidence>
<keyword evidence="1" id="KW-0547">Nucleotide-binding</keyword>
<dbReference type="InterPro" id="IPR001789">
    <property type="entry name" value="Sig_transdc_resp-reg_receiver"/>
</dbReference>
<dbReference type="GO" id="GO:0005524">
    <property type="term" value="F:ATP binding"/>
    <property type="evidence" value="ECO:0007669"/>
    <property type="project" value="UniProtKB-KW"/>
</dbReference>
<dbReference type="PANTHER" id="PTHR32071:SF57">
    <property type="entry name" value="C4-DICARBOXYLATE TRANSPORT TRANSCRIPTIONAL REGULATORY PROTEIN DCTD"/>
    <property type="match status" value="1"/>
</dbReference>
<dbReference type="InterPro" id="IPR027417">
    <property type="entry name" value="P-loop_NTPase"/>
</dbReference>
<dbReference type="Gene3D" id="1.10.10.60">
    <property type="entry name" value="Homeodomain-like"/>
    <property type="match status" value="1"/>
</dbReference>
<dbReference type="InterPro" id="IPR025944">
    <property type="entry name" value="Sigma_54_int_dom_CS"/>
</dbReference>
<keyword evidence="2" id="KW-0067">ATP-binding</keyword>
<dbReference type="CDD" id="cd00009">
    <property type="entry name" value="AAA"/>
    <property type="match status" value="1"/>
</dbReference>
<evidence type="ECO:0000256" key="5">
    <source>
        <dbReference type="ARBA" id="ARBA00023163"/>
    </source>
</evidence>
<comment type="caution">
    <text evidence="6">Lacks conserved residue(s) required for the propagation of feature annotation.</text>
</comment>
<dbReference type="PROSITE" id="PS00688">
    <property type="entry name" value="SIGMA54_INTERACT_3"/>
    <property type="match status" value="1"/>
</dbReference>
<dbReference type="Proteomes" id="UP000265882">
    <property type="component" value="Unassembled WGS sequence"/>
</dbReference>
<accession>A0A3A4NYT6</accession>
<dbReference type="SMART" id="SM00382">
    <property type="entry name" value="AAA"/>
    <property type="match status" value="1"/>
</dbReference>
<dbReference type="InterPro" id="IPR058031">
    <property type="entry name" value="AAA_lid_NorR"/>
</dbReference>
<dbReference type="Pfam" id="PF02954">
    <property type="entry name" value="HTH_8"/>
    <property type="match status" value="1"/>
</dbReference>
<keyword evidence="4" id="KW-0238">DNA-binding</keyword>
<evidence type="ECO:0000313" key="10">
    <source>
        <dbReference type="Proteomes" id="UP000265882"/>
    </source>
</evidence>
<dbReference type="GO" id="GO:0000160">
    <property type="term" value="P:phosphorelay signal transduction system"/>
    <property type="evidence" value="ECO:0007669"/>
    <property type="project" value="InterPro"/>
</dbReference>
<dbReference type="EMBL" id="QZKU01000040">
    <property type="protein sequence ID" value="RJP24122.1"/>
    <property type="molecule type" value="Genomic_DNA"/>
</dbReference>
<protein>
    <submittedName>
        <fullName evidence="9">Sigma-54-dependent Fis family transcriptional regulator</fullName>
    </submittedName>
</protein>
<dbReference type="PANTHER" id="PTHR32071">
    <property type="entry name" value="TRANSCRIPTIONAL REGULATORY PROTEIN"/>
    <property type="match status" value="1"/>
</dbReference>
<keyword evidence="5" id="KW-0804">Transcription</keyword>
<dbReference type="PROSITE" id="PS50110">
    <property type="entry name" value="RESPONSE_REGULATORY"/>
    <property type="match status" value="1"/>
</dbReference>
<dbReference type="FunFam" id="3.40.50.300:FF:000006">
    <property type="entry name" value="DNA-binding transcriptional regulator NtrC"/>
    <property type="match status" value="1"/>
</dbReference>
<dbReference type="Pfam" id="PF25601">
    <property type="entry name" value="AAA_lid_14"/>
    <property type="match status" value="1"/>
</dbReference>
<dbReference type="PRINTS" id="PR01590">
    <property type="entry name" value="HTHFIS"/>
</dbReference>
<feature type="domain" description="Sigma-54 factor interaction" evidence="7">
    <location>
        <begin position="146"/>
        <end position="375"/>
    </location>
</feature>
<keyword evidence="3" id="KW-0805">Transcription regulation</keyword>
<feature type="domain" description="Response regulatory" evidence="8">
    <location>
        <begin position="7"/>
        <end position="121"/>
    </location>
</feature>
<dbReference type="Pfam" id="PF00158">
    <property type="entry name" value="Sigma54_activat"/>
    <property type="match status" value="1"/>
</dbReference>
<name>A0A3A4NYT6_ABYX5</name>
<dbReference type="GO" id="GO:0006355">
    <property type="term" value="P:regulation of DNA-templated transcription"/>
    <property type="evidence" value="ECO:0007669"/>
    <property type="project" value="InterPro"/>
</dbReference>
<dbReference type="InterPro" id="IPR011006">
    <property type="entry name" value="CheY-like_superfamily"/>
</dbReference>
<comment type="caution">
    <text evidence="9">The sequence shown here is derived from an EMBL/GenBank/DDBJ whole genome shotgun (WGS) entry which is preliminary data.</text>
</comment>
<dbReference type="SUPFAM" id="SSF52172">
    <property type="entry name" value="CheY-like"/>
    <property type="match status" value="1"/>
</dbReference>
<dbReference type="Gene3D" id="3.40.50.2300">
    <property type="match status" value="1"/>
</dbReference>
<dbReference type="SMART" id="SM00448">
    <property type="entry name" value="REC"/>
    <property type="match status" value="1"/>
</dbReference>
<dbReference type="InterPro" id="IPR003593">
    <property type="entry name" value="AAA+_ATPase"/>
</dbReference>
<dbReference type="PROSITE" id="PS50045">
    <property type="entry name" value="SIGMA54_INTERACT_4"/>
    <property type="match status" value="1"/>
</dbReference>
<dbReference type="SUPFAM" id="SSF52540">
    <property type="entry name" value="P-loop containing nucleoside triphosphate hydrolases"/>
    <property type="match status" value="1"/>
</dbReference>
<proteinExistence type="predicted"/>